<keyword evidence="2" id="KW-1003">Cell membrane</keyword>
<keyword evidence="6 10" id="KW-0472">Membrane</keyword>
<dbReference type="Pfam" id="PF00015">
    <property type="entry name" value="MCPsignal"/>
    <property type="match status" value="1"/>
</dbReference>
<sequence length="662" mass="73611">MNSNNIKVNTIQKKLLVNITLMILIPIIILGIMTTMLTIKSNNKNFEFNSNTLANIGDSIIADEINYHKDILNSLSHLNSYSSIDDEYDVLRKQFRLLTQSDENILNIYFANTDGKIVQLLDNEIPADFDPRETEWYKKSEENKYEFYIQNPYMDIITNKNVITISRAIVNDDFRGVISIDIDLSSLSEELSNIKYGQTGNTVVVDLTGKIVSSINPSEIGTDEATKYSTWDYICNNDSGQTMIQDNNKKYKAYFMTSEETGWKIIVRIPNNEFRENERFFVVLICVAIVILTIISSLFCLNISKKIGGNIKKIRDGLDKAANGDFREEISVDSNDEFLVLAQSFNYMKNNVYELIKDVDNSSNNVNNTSINLANMSEEVSASMLQVSETISEISRGTMESSSSLEDVSGKVENLSKQIDKISTITNNVNEMAMTTDNLSKQGIATVETIIQKSYETKISTEEVKNVVIEVSNSVIKIGAMNETISQITEQTNLLALNAAIEAARAGESGRGFAVVAEEIRKLAEQTSGSAKQIDEIIKDIKDKSILAAKTVSKTSDTVQGQEEAVQASQGIFTDILSAVENLSDSVKEIYDGVGYINTMKNGVVDQVQNLSAILEETAAGSEEVAASAQEVTRATDEFVENSNNLRELSNNLKDNLEKFKL</sequence>
<dbReference type="InterPro" id="IPR033479">
    <property type="entry name" value="dCache_1"/>
</dbReference>
<dbReference type="CDD" id="cd06225">
    <property type="entry name" value="HAMP"/>
    <property type="match status" value="1"/>
</dbReference>
<keyword evidence="4 10" id="KW-0812">Transmembrane</keyword>
<dbReference type="InterPro" id="IPR029151">
    <property type="entry name" value="Sensor-like_sf"/>
</dbReference>
<proteinExistence type="inferred from homology"/>
<name>B2TMY8_CLOBB</name>
<feature type="domain" description="HAMP" evidence="12">
    <location>
        <begin position="305"/>
        <end position="357"/>
    </location>
</feature>
<evidence type="ECO:0000256" key="3">
    <source>
        <dbReference type="ARBA" id="ARBA00022500"/>
    </source>
</evidence>
<comment type="subcellular location">
    <subcellularLocation>
        <location evidence="1">Cell membrane</location>
        <topology evidence="1">Multi-pass membrane protein</topology>
    </subcellularLocation>
</comment>
<feature type="domain" description="Methyl-accepting transducer" evidence="11">
    <location>
        <begin position="376"/>
        <end position="633"/>
    </location>
</feature>
<organism evidence="13">
    <name type="scientific">Clostridium botulinum (strain Eklund 17B / Type B)</name>
    <dbReference type="NCBI Taxonomy" id="935198"/>
    <lineage>
        <taxon>Bacteria</taxon>
        <taxon>Bacillati</taxon>
        <taxon>Bacillota</taxon>
        <taxon>Clostridia</taxon>
        <taxon>Eubacteriales</taxon>
        <taxon>Clostridiaceae</taxon>
        <taxon>Clostridium</taxon>
    </lineage>
</organism>
<dbReference type="Gene3D" id="3.30.450.20">
    <property type="entry name" value="PAS domain"/>
    <property type="match status" value="2"/>
</dbReference>
<protein>
    <submittedName>
        <fullName evidence="13">HAMP/methyl-accepting chemotaxis signalling domain protein</fullName>
    </submittedName>
</protein>
<accession>B2TMY8</accession>
<dbReference type="PANTHER" id="PTHR32089">
    <property type="entry name" value="METHYL-ACCEPTING CHEMOTAXIS PROTEIN MCPB"/>
    <property type="match status" value="1"/>
</dbReference>
<evidence type="ECO:0000256" key="2">
    <source>
        <dbReference type="ARBA" id="ARBA00022475"/>
    </source>
</evidence>
<dbReference type="SMART" id="SM00304">
    <property type="entry name" value="HAMP"/>
    <property type="match status" value="1"/>
</dbReference>
<keyword evidence="7 9" id="KW-0807">Transducer</keyword>
<dbReference type="CDD" id="cd12912">
    <property type="entry name" value="PDC2_MCP_like"/>
    <property type="match status" value="1"/>
</dbReference>
<reference evidence="13" key="1">
    <citation type="submission" date="2009-06" db="EMBL/GenBank/DDBJ databases">
        <authorList>
            <consortium name="US DOE Joint Genome Institute (JGI-PGF)"/>
            <person name="Lucas S."/>
            <person name="Copeland A."/>
            <person name="Lapidus A."/>
            <person name="Glavina del Rio T."/>
            <person name="Dalin E."/>
            <person name="Tice H."/>
            <person name="Bruce D."/>
            <person name="Goodwin L."/>
            <person name="Pitluck S."/>
            <person name="Kyrpides N."/>
            <person name="Mavromatis K."/>
            <person name="Ivanova N."/>
            <person name="Saunders E."/>
            <person name="Brettin T."/>
            <person name="Detter J.C."/>
            <person name="Han C."/>
            <person name="Larimer F."/>
            <person name="Land M."/>
            <person name="Hauser L."/>
            <person name="Markowitz V."/>
            <person name="Cheng J.-F."/>
            <person name="Hugenholtz P."/>
            <person name="Woyke T."/>
            <person name="Wu D."/>
            <person name="Gronow S."/>
            <person name="Klenk H.-P."/>
            <person name="Eisen J.A."/>
        </authorList>
    </citation>
    <scope>NUCLEOTIDE SEQUENCE</scope>
    <source>
        <strain evidence="13">Eklund 17B</strain>
    </source>
</reference>
<comment type="similarity">
    <text evidence="8">Belongs to the methyl-accepting chemotaxis (MCP) protein family.</text>
</comment>
<dbReference type="SUPFAM" id="SSF103190">
    <property type="entry name" value="Sensory domain-like"/>
    <property type="match status" value="1"/>
</dbReference>
<feature type="transmembrane region" description="Helical" evidence="10">
    <location>
        <begin position="280"/>
        <end position="303"/>
    </location>
</feature>
<dbReference type="SUPFAM" id="SSF58104">
    <property type="entry name" value="Methyl-accepting chemotaxis protein (MCP) signaling domain"/>
    <property type="match status" value="1"/>
</dbReference>
<evidence type="ECO:0000256" key="4">
    <source>
        <dbReference type="ARBA" id="ARBA00022692"/>
    </source>
</evidence>
<dbReference type="Pfam" id="PF00672">
    <property type="entry name" value="HAMP"/>
    <property type="match status" value="1"/>
</dbReference>
<gene>
    <name evidence="13" type="ordered locus">CLL_A1019</name>
</gene>
<dbReference type="GO" id="GO:0006935">
    <property type="term" value="P:chemotaxis"/>
    <property type="evidence" value="ECO:0007669"/>
    <property type="project" value="UniProtKB-KW"/>
</dbReference>
<keyword evidence="3" id="KW-0145">Chemotaxis</keyword>
<reference evidence="13" key="2">
    <citation type="submission" date="2009-08" db="EMBL/GenBank/DDBJ databases">
        <authorList>
            <person name="Shrivastava S."/>
            <person name="Brinkac L.M."/>
            <person name="Dodson R.J."/>
            <person name="Harkins D.M."/>
            <person name="Durkin A.S."/>
            <person name="Sutton G."/>
        </authorList>
    </citation>
    <scope>NUCLEOTIDE SEQUENCE</scope>
    <source>
        <strain evidence="13">Eklund 17B</strain>
    </source>
</reference>
<dbReference type="GO" id="GO:0005886">
    <property type="term" value="C:plasma membrane"/>
    <property type="evidence" value="ECO:0007669"/>
    <property type="project" value="UniProtKB-SubCell"/>
</dbReference>
<evidence type="ECO:0000256" key="7">
    <source>
        <dbReference type="ARBA" id="ARBA00023224"/>
    </source>
</evidence>
<evidence type="ECO:0000256" key="8">
    <source>
        <dbReference type="ARBA" id="ARBA00029447"/>
    </source>
</evidence>
<dbReference type="PANTHER" id="PTHR32089:SF112">
    <property type="entry name" value="LYSOZYME-LIKE PROTEIN-RELATED"/>
    <property type="match status" value="1"/>
</dbReference>
<evidence type="ECO:0000256" key="1">
    <source>
        <dbReference type="ARBA" id="ARBA00004651"/>
    </source>
</evidence>
<evidence type="ECO:0000256" key="9">
    <source>
        <dbReference type="PROSITE-ProRule" id="PRU00284"/>
    </source>
</evidence>
<evidence type="ECO:0000259" key="12">
    <source>
        <dbReference type="PROSITE" id="PS50885"/>
    </source>
</evidence>
<dbReference type="AlphaFoldDB" id="B2TMY8"/>
<feature type="transmembrane region" description="Helical" evidence="10">
    <location>
        <begin position="15"/>
        <end position="39"/>
    </location>
</feature>
<evidence type="ECO:0000313" key="13">
    <source>
        <dbReference type="EMBL" id="ACD22318.1"/>
    </source>
</evidence>
<dbReference type="InterPro" id="IPR004089">
    <property type="entry name" value="MCPsignal_dom"/>
</dbReference>
<dbReference type="HOGENOM" id="CLU_000445_107_19_9"/>
<dbReference type="PROSITE" id="PS50885">
    <property type="entry name" value="HAMP"/>
    <property type="match status" value="1"/>
</dbReference>
<dbReference type="InterPro" id="IPR003660">
    <property type="entry name" value="HAMP_dom"/>
</dbReference>
<dbReference type="Gene3D" id="1.10.287.950">
    <property type="entry name" value="Methyl-accepting chemotaxis protein"/>
    <property type="match status" value="1"/>
</dbReference>
<dbReference type="PROSITE" id="PS50111">
    <property type="entry name" value="CHEMOTAXIS_TRANSDUC_2"/>
    <property type="match status" value="1"/>
</dbReference>
<keyword evidence="5 10" id="KW-1133">Transmembrane helix</keyword>
<evidence type="ECO:0000256" key="5">
    <source>
        <dbReference type="ARBA" id="ARBA00022989"/>
    </source>
</evidence>
<dbReference type="CDD" id="cd18773">
    <property type="entry name" value="PDC1_HK_sensor"/>
    <property type="match status" value="1"/>
</dbReference>
<evidence type="ECO:0000256" key="10">
    <source>
        <dbReference type="SAM" id="Phobius"/>
    </source>
</evidence>
<dbReference type="KEGG" id="cbk:CLL_A1019"/>
<evidence type="ECO:0000259" key="11">
    <source>
        <dbReference type="PROSITE" id="PS50111"/>
    </source>
</evidence>
<dbReference type="Pfam" id="PF02743">
    <property type="entry name" value="dCache_1"/>
    <property type="match status" value="1"/>
</dbReference>
<evidence type="ECO:0000256" key="6">
    <source>
        <dbReference type="ARBA" id="ARBA00023136"/>
    </source>
</evidence>
<dbReference type="GO" id="GO:0007165">
    <property type="term" value="P:signal transduction"/>
    <property type="evidence" value="ECO:0007669"/>
    <property type="project" value="UniProtKB-KW"/>
</dbReference>
<dbReference type="SMART" id="SM00283">
    <property type="entry name" value="MA"/>
    <property type="match status" value="1"/>
</dbReference>
<dbReference type="EMBL" id="CP001056">
    <property type="protein sequence ID" value="ACD22318.1"/>
    <property type="molecule type" value="Genomic_DNA"/>
</dbReference>